<dbReference type="SUPFAM" id="SSF88713">
    <property type="entry name" value="Glycoside hydrolase/deacetylase"/>
    <property type="match status" value="1"/>
</dbReference>
<dbReference type="OrthoDB" id="9806342at2"/>
<gene>
    <name evidence="4" type="ORF">MuYL_3516</name>
</gene>
<dbReference type="InterPro" id="IPR002509">
    <property type="entry name" value="NODB_dom"/>
</dbReference>
<organism evidence="4 5">
    <name type="scientific">Mucilaginibacter xinganensis</name>
    <dbReference type="NCBI Taxonomy" id="1234841"/>
    <lineage>
        <taxon>Bacteria</taxon>
        <taxon>Pseudomonadati</taxon>
        <taxon>Bacteroidota</taxon>
        <taxon>Sphingobacteriia</taxon>
        <taxon>Sphingobacteriales</taxon>
        <taxon>Sphingobacteriaceae</taxon>
        <taxon>Mucilaginibacter</taxon>
    </lineage>
</organism>
<dbReference type="Proteomes" id="UP000215002">
    <property type="component" value="Chromosome"/>
</dbReference>
<dbReference type="Gene3D" id="3.20.20.370">
    <property type="entry name" value="Glycoside hydrolase/deacetylase"/>
    <property type="match status" value="1"/>
</dbReference>
<feature type="domain" description="NodB homology" evidence="3">
    <location>
        <begin position="27"/>
        <end position="140"/>
    </location>
</feature>
<dbReference type="Pfam" id="PF01522">
    <property type="entry name" value="Polysacc_deac_1"/>
    <property type="match status" value="1"/>
</dbReference>
<dbReference type="EMBL" id="CP022743">
    <property type="protein sequence ID" value="ASU35401.1"/>
    <property type="molecule type" value="Genomic_DNA"/>
</dbReference>
<evidence type="ECO:0000259" key="3">
    <source>
        <dbReference type="Pfam" id="PF01522"/>
    </source>
</evidence>
<sequence>MKRLTLCLLLFSCLANAQQKIKWPHHKKAVIILTYDDALDSQLKIAVPQLDAHHFKGTFFLTGDINHTNISKWRAAAAEGHELANHTLYHPCNSENMPENPLNASEKYSIYQIMREIYSMNNLLFAVDGKSERTYAYPCTETQVGGKSYVDSLRKSGLIKYARIGGDHDAIITDFKKLDPLLVPSYGLEEKTPGAKLIDFVNKTEQSGGMGVFMFHGVGGDYITTAADAHKELLSYLAKNRKDIWVATFQQAMDYISQANKQD</sequence>
<dbReference type="InterPro" id="IPR051398">
    <property type="entry name" value="Polysacch_Deacetylase"/>
</dbReference>
<dbReference type="PANTHER" id="PTHR34216">
    <property type="match status" value="1"/>
</dbReference>
<dbReference type="CDD" id="cd10967">
    <property type="entry name" value="CE4_GLA_like_6s"/>
    <property type="match status" value="1"/>
</dbReference>
<evidence type="ECO:0000256" key="2">
    <source>
        <dbReference type="SAM" id="SignalP"/>
    </source>
</evidence>
<dbReference type="GO" id="GO:0016810">
    <property type="term" value="F:hydrolase activity, acting on carbon-nitrogen (but not peptide) bonds"/>
    <property type="evidence" value="ECO:0007669"/>
    <property type="project" value="InterPro"/>
</dbReference>
<feature type="chain" id="PRO_5012736578" description="NodB homology domain-containing protein" evidence="2">
    <location>
        <begin position="18"/>
        <end position="263"/>
    </location>
</feature>
<proteinExistence type="predicted"/>
<protein>
    <recommendedName>
        <fullName evidence="3">NodB homology domain-containing protein</fullName>
    </recommendedName>
</protein>
<dbReference type="GO" id="GO:0005975">
    <property type="term" value="P:carbohydrate metabolic process"/>
    <property type="evidence" value="ECO:0007669"/>
    <property type="project" value="InterPro"/>
</dbReference>
<name>A0A223P0N5_9SPHI</name>
<feature type="signal peptide" evidence="2">
    <location>
        <begin position="1"/>
        <end position="17"/>
    </location>
</feature>
<accession>A0A223P0N5</accession>
<reference evidence="4 5" key="1">
    <citation type="submission" date="2017-08" db="EMBL/GenBank/DDBJ databases">
        <title>Complete genome sequence of Mucilaginibacter sp. strain BJC16-A31.</title>
        <authorList>
            <consortium name="Henan University of Science and Technology"/>
            <person name="You X."/>
        </authorList>
    </citation>
    <scope>NUCLEOTIDE SEQUENCE [LARGE SCALE GENOMIC DNA]</scope>
    <source>
        <strain evidence="4 5">BJC16-A31</strain>
    </source>
</reference>
<evidence type="ECO:0000313" key="4">
    <source>
        <dbReference type="EMBL" id="ASU35401.1"/>
    </source>
</evidence>
<evidence type="ECO:0000256" key="1">
    <source>
        <dbReference type="ARBA" id="ARBA00022729"/>
    </source>
</evidence>
<keyword evidence="1 2" id="KW-0732">Signal</keyword>
<dbReference type="PANTHER" id="PTHR34216:SF11">
    <property type="entry name" value="CHITOOLIGOSACCHARIDE DEACETYLASE"/>
    <property type="match status" value="1"/>
</dbReference>
<dbReference type="RefSeq" id="WP_094571589.1">
    <property type="nucleotide sequence ID" value="NZ_CP022743.1"/>
</dbReference>
<evidence type="ECO:0000313" key="5">
    <source>
        <dbReference type="Proteomes" id="UP000215002"/>
    </source>
</evidence>
<dbReference type="KEGG" id="muc:MuYL_3516"/>
<dbReference type="AlphaFoldDB" id="A0A223P0N5"/>
<dbReference type="InterPro" id="IPR011330">
    <property type="entry name" value="Glyco_hydro/deAcase_b/a-brl"/>
</dbReference>
<keyword evidence="5" id="KW-1185">Reference proteome</keyword>